<evidence type="ECO:0000256" key="1">
    <source>
        <dbReference type="SAM" id="MobiDB-lite"/>
    </source>
</evidence>
<name>A0ABR4KHH5_9EURO</name>
<evidence type="ECO:0000313" key="2">
    <source>
        <dbReference type="EMBL" id="KAL2850648.1"/>
    </source>
</evidence>
<comment type="caution">
    <text evidence="2">The sequence shown here is derived from an EMBL/GenBank/DDBJ whole genome shotgun (WGS) entry which is preliminary data.</text>
</comment>
<sequence length="165" mass="18896">MSTFVLTGTFTPEHAATESSARQICAYLATFLRQRQYDAYEVWSGFRARDSAWRLLVALPGPVKHMPDLTVLNEVQDLFRGYVVRESFQTRWVDKLEDPYCWDVDGWVDWGREKKKMQKGGGDDNKNGKEKEKEKYKHKGSAGSSSAKMESVTILSCDRILGETF</sequence>
<keyword evidence="3" id="KW-1185">Reference proteome</keyword>
<dbReference type="PROSITE" id="PS50096">
    <property type="entry name" value="IQ"/>
    <property type="match status" value="1"/>
</dbReference>
<reference evidence="2 3" key="1">
    <citation type="submission" date="2024-07" db="EMBL/GenBank/DDBJ databases">
        <title>Section-level genome sequencing and comparative genomics of Aspergillus sections Usti and Cavernicolus.</title>
        <authorList>
            <consortium name="Lawrence Berkeley National Laboratory"/>
            <person name="Nybo J.L."/>
            <person name="Vesth T.C."/>
            <person name="Theobald S."/>
            <person name="Frisvad J.C."/>
            <person name="Larsen T.O."/>
            <person name="Kjaerboelling I."/>
            <person name="Rothschild-Mancinelli K."/>
            <person name="Lyhne E.K."/>
            <person name="Kogle M.E."/>
            <person name="Barry K."/>
            <person name="Clum A."/>
            <person name="Na H."/>
            <person name="Ledsgaard L."/>
            <person name="Lin J."/>
            <person name="Lipzen A."/>
            <person name="Kuo A."/>
            <person name="Riley R."/>
            <person name="Mondo S."/>
            <person name="Labutti K."/>
            <person name="Haridas S."/>
            <person name="Pangalinan J."/>
            <person name="Salamov A.A."/>
            <person name="Simmons B.A."/>
            <person name="Magnuson J.K."/>
            <person name="Chen J."/>
            <person name="Drula E."/>
            <person name="Henrissat B."/>
            <person name="Wiebenga A."/>
            <person name="Lubbers R.J."/>
            <person name="Gomes A.C."/>
            <person name="Makela M.R."/>
            <person name="Stajich J."/>
            <person name="Grigoriev I.V."/>
            <person name="Mortensen U.H."/>
            <person name="De Vries R.P."/>
            <person name="Baker S.E."/>
            <person name="Andersen M.R."/>
        </authorList>
    </citation>
    <scope>NUCLEOTIDE SEQUENCE [LARGE SCALE GENOMIC DNA]</scope>
    <source>
        <strain evidence="2 3">CBS 123904</strain>
    </source>
</reference>
<feature type="region of interest" description="Disordered" evidence="1">
    <location>
        <begin position="115"/>
        <end position="148"/>
    </location>
</feature>
<organism evidence="2 3">
    <name type="scientific">Aspergillus pseudoustus</name>
    <dbReference type="NCBI Taxonomy" id="1810923"/>
    <lineage>
        <taxon>Eukaryota</taxon>
        <taxon>Fungi</taxon>
        <taxon>Dikarya</taxon>
        <taxon>Ascomycota</taxon>
        <taxon>Pezizomycotina</taxon>
        <taxon>Eurotiomycetes</taxon>
        <taxon>Eurotiomycetidae</taxon>
        <taxon>Eurotiales</taxon>
        <taxon>Aspergillaceae</taxon>
        <taxon>Aspergillus</taxon>
        <taxon>Aspergillus subgen. Nidulantes</taxon>
    </lineage>
</organism>
<accession>A0ABR4KHH5</accession>
<gene>
    <name evidence="2" type="ORF">BJY01DRAFT_245346</name>
</gene>
<feature type="compositionally biased region" description="Basic and acidic residues" evidence="1">
    <location>
        <begin position="121"/>
        <end position="135"/>
    </location>
</feature>
<dbReference type="EMBL" id="JBFXLU010000035">
    <property type="protein sequence ID" value="KAL2850648.1"/>
    <property type="molecule type" value="Genomic_DNA"/>
</dbReference>
<dbReference type="Proteomes" id="UP001610446">
    <property type="component" value="Unassembled WGS sequence"/>
</dbReference>
<proteinExistence type="predicted"/>
<evidence type="ECO:0000313" key="3">
    <source>
        <dbReference type="Proteomes" id="UP001610446"/>
    </source>
</evidence>
<protein>
    <submittedName>
        <fullName evidence="2">Uncharacterized protein</fullName>
    </submittedName>
</protein>